<evidence type="ECO:0000313" key="1">
    <source>
        <dbReference type="EMBL" id="GAJ06875.1"/>
    </source>
</evidence>
<reference evidence="1" key="1">
    <citation type="journal article" date="2014" name="Front. Microbiol.">
        <title>High frequency of phylogenetically diverse reductive dehalogenase-homologous genes in deep subseafloor sedimentary metagenomes.</title>
        <authorList>
            <person name="Kawai M."/>
            <person name="Futagami T."/>
            <person name="Toyoda A."/>
            <person name="Takaki Y."/>
            <person name="Nishi S."/>
            <person name="Hori S."/>
            <person name="Arai W."/>
            <person name="Tsubouchi T."/>
            <person name="Morono Y."/>
            <person name="Uchiyama I."/>
            <person name="Ito T."/>
            <person name="Fujiyama A."/>
            <person name="Inagaki F."/>
            <person name="Takami H."/>
        </authorList>
    </citation>
    <scope>NUCLEOTIDE SEQUENCE</scope>
    <source>
        <strain evidence="1">Expedition CK06-06</strain>
    </source>
</reference>
<protein>
    <submittedName>
        <fullName evidence="1">Uncharacterized protein</fullName>
    </submittedName>
</protein>
<gene>
    <name evidence="1" type="ORF">S12H4_46984</name>
</gene>
<dbReference type="AlphaFoldDB" id="X1VHL5"/>
<organism evidence="1">
    <name type="scientific">marine sediment metagenome</name>
    <dbReference type="NCBI Taxonomy" id="412755"/>
    <lineage>
        <taxon>unclassified sequences</taxon>
        <taxon>metagenomes</taxon>
        <taxon>ecological metagenomes</taxon>
    </lineage>
</organism>
<proteinExistence type="predicted"/>
<name>X1VHL5_9ZZZZ</name>
<accession>X1VHL5</accession>
<comment type="caution">
    <text evidence="1">The sequence shown here is derived from an EMBL/GenBank/DDBJ whole genome shotgun (WGS) entry which is preliminary data.</text>
</comment>
<dbReference type="EMBL" id="BARW01029199">
    <property type="protein sequence ID" value="GAJ06875.1"/>
    <property type="molecule type" value="Genomic_DNA"/>
</dbReference>
<sequence>MFQSEKLIYIAQEIADERPEFFERKGAGKGDRDTDSFMKELRERARQAFGSDFAEKQICGDTKLTVDFFFPEEAAIVEVALSLRNPNSEFEKDILKALMAKRAGKNVKTLVFLSKPGAVKQHNQPGSLAIISWANKEYGLSIFVRELVNNHVACPP</sequence>